<dbReference type="GO" id="GO:0003677">
    <property type="term" value="F:DNA binding"/>
    <property type="evidence" value="ECO:0007669"/>
    <property type="project" value="UniProtKB-KW"/>
</dbReference>
<dbReference type="AlphaFoldDB" id="A0AA97BEE1"/>
<evidence type="ECO:0000256" key="3">
    <source>
        <dbReference type="ARBA" id="ARBA00022679"/>
    </source>
</evidence>
<dbReference type="SUPFAM" id="SSF53335">
    <property type="entry name" value="S-adenosyl-L-methionine-dependent methyltransferases"/>
    <property type="match status" value="1"/>
</dbReference>
<protein>
    <recommendedName>
        <fullName evidence="8">Methyltransferase</fullName>
        <ecNumber evidence="8">2.1.1.-</ecNumber>
    </recommendedName>
</protein>
<sequence length="347" mass="39868">MLQQVKFPIDLEPFGNAPVYSTDMGASFCGDSLELLSKIPNNSINLVLTSPPFALQRKKEYGNKDQTEYVEWLANFAAIVYQKLKDDGSFVLDLGGAYEKGKPVRSLYNFRIPIHFCDEIGFFLAEDFYWFNPSKLPSPIEWVNKKKIRAKDSVNTVWWFSKSEFPKSDVTKVLTEYSPRMKKLLEDPEKFYDPKKRPSGHDIGKGFGKDNGGAIPSNLLQIPNSESNGQYLRGCKALGLKAHPARFPSKFPEFFIRFLTEPGDLVVDIFAGSNTTGFVAEQENRYWLAFERELQYLAASSFRFMEENADEDDIRLLYKEIMSGESREIVHHSKQLRLFERVKRYPA</sequence>
<keyword evidence="4" id="KW-0949">S-adenosyl-L-methionine</keyword>
<evidence type="ECO:0000313" key="10">
    <source>
        <dbReference type="EMBL" id="WOB45594.1"/>
    </source>
</evidence>
<comment type="similarity">
    <text evidence="1">Belongs to the N(4)/N(6)-methyltransferase family. N(4) subfamily.</text>
</comment>
<dbReference type="EMBL" id="CP053540">
    <property type="protein sequence ID" value="WOB45594.1"/>
    <property type="molecule type" value="Genomic_DNA"/>
</dbReference>
<evidence type="ECO:0000256" key="4">
    <source>
        <dbReference type="ARBA" id="ARBA00022691"/>
    </source>
</evidence>
<dbReference type="KEGG" id="tog:HNI00_03310"/>
<dbReference type="InterPro" id="IPR001091">
    <property type="entry name" value="RM_Methyltransferase"/>
</dbReference>
<organism evidence="10">
    <name type="scientific">Thermoleptolyngbya oregonensis NK1-22</name>
    <dbReference type="NCBI Taxonomy" id="2547457"/>
    <lineage>
        <taxon>Bacteria</taxon>
        <taxon>Bacillati</taxon>
        <taxon>Cyanobacteriota</taxon>
        <taxon>Cyanophyceae</taxon>
        <taxon>Oculatellales</taxon>
        <taxon>Oculatellaceae</taxon>
        <taxon>Thermoleptolyngbya</taxon>
    </lineage>
</organism>
<keyword evidence="6" id="KW-0238">DNA-binding</keyword>
<dbReference type="InterPro" id="IPR017985">
    <property type="entry name" value="MeTrfase_CN4_CS"/>
</dbReference>
<comment type="catalytic activity">
    <reaction evidence="7">
        <text>a 2'-deoxycytidine in DNA + S-adenosyl-L-methionine = an N(4)-methyl-2'-deoxycytidine in DNA + S-adenosyl-L-homocysteine + H(+)</text>
        <dbReference type="Rhea" id="RHEA:16857"/>
        <dbReference type="Rhea" id="RHEA-COMP:11369"/>
        <dbReference type="Rhea" id="RHEA-COMP:13674"/>
        <dbReference type="ChEBI" id="CHEBI:15378"/>
        <dbReference type="ChEBI" id="CHEBI:57856"/>
        <dbReference type="ChEBI" id="CHEBI:59789"/>
        <dbReference type="ChEBI" id="CHEBI:85452"/>
        <dbReference type="ChEBI" id="CHEBI:137933"/>
        <dbReference type="EC" id="2.1.1.113"/>
    </reaction>
</comment>
<evidence type="ECO:0000256" key="1">
    <source>
        <dbReference type="ARBA" id="ARBA00010203"/>
    </source>
</evidence>
<keyword evidence="2" id="KW-0489">Methyltransferase</keyword>
<dbReference type="GO" id="GO:0015667">
    <property type="term" value="F:site-specific DNA-methyltransferase (cytosine-N4-specific) activity"/>
    <property type="evidence" value="ECO:0007669"/>
    <property type="project" value="UniProtKB-EC"/>
</dbReference>
<dbReference type="GO" id="GO:0008170">
    <property type="term" value="F:N-methyltransferase activity"/>
    <property type="evidence" value="ECO:0007669"/>
    <property type="project" value="InterPro"/>
</dbReference>
<evidence type="ECO:0000259" key="9">
    <source>
        <dbReference type="Pfam" id="PF01555"/>
    </source>
</evidence>
<dbReference type="PRINTS" id="PR00508">
    <property type="entry name" value="S21N4MTFRASE"/>
</dbReference>
<keyword evidence="5" id="KW-0680">Restriction system</keyword>
<dbReference type="GO" id="GO:0032259">
    <property type="term" value="P:methylation"/>
    <property type="evidence" value="ECO:0007669"/>
    <property type="project" value="UniProtKB-KW"/>
</dbReference>
<accession>A0AA97BEE1</accession>
<dbReference type="InterPro" id="IPR002941">
    <property type="entry name" value="DNA_methylase_N4/N6"/>
</dbReference>
<dbReference type="EC" id="2.1.1.-" evidence="8"/>
<evidence type="ECO:0000256" key="5">
    <source>
        <dbReference type="ARBA" id="ARBA00022747"/>
    </source>
</evidence>
<name>A0AA97BEE1_9CYAN</name>
<evidence type="ECO:0000256" key="6">
    <source>
        <dbReference type="ARBA" id="ARBA00023125"/>
    </source>
</evidence>
<dbReference type="Gene3D" id="3.40.50.150">
    <property type="entry name" value="Vaccinia Virus protein VP39"/>
    <property type="match status" value="1"/>
</dbReference>
<evidence type="ECO:0000256" key="8">
    <source>
        <dbReference type="RuleBase" id="RU362026"/>
    </source>
</evidence>
<dbReference type="Pfam" id="PF01555">
    <property type="entry name" value="N6_N4_Mtase"/>
    <property type="match status" value="1"/>
</dbReference>
<dbReference type="REBASE" id="767801">
    <property type="entry name" value="M.TorNK122ORF3310P"/>
</dbReference>
<feature type="domain" description="DNA methylase N-4/N-6" evidence="9">
    <location>
        <begin position="44"/>
        <end position="299"/>
    </location>
</feature>
<keyword evidence="3" id="KW-0808">Transferase</keyword>
<gene>
    <name evidence="10" type="ORF">HNI00_03310</name>
</gene>
<dbReference type="PROSITE" id="PS00093">
    <property type="entry name" value="N4_MTASE"/>
    <property type="match status" value="1"/>
</dbReference>
<dbReference type="GO" id="GO:0009307">
    <property type="term" value="P:DNA restriction-modification system"/>
    <property type="evidence" value="ECO:0007669"/>
    <property type="project" value="UniProtKB-KW"/>
</dbReference>
<dbReference type="FunFam" id="3.40.50.150:FF:001210">
    <property type="entry name" value="Modification methylase PvuII"/>
    <property type="match status" value="1"/>
</dbReference>
<evidence type="ECO:0000256" key="7">
    <source>
        <dbReference type="ARBA" id="ARBA00049120"/>
    </source>
</evidence>
<proteinExistence type="inferred from homology"/>
<reference evidence="10" key="1">
    <citation type="submission" date="2020-05" db="EMBL/GenBank/DDBJ databases">
        <authorList>
            <person name="Zhu T."/>
            <person name="Keshari N."/>
            <person name="Lu X."/>
        </authorList>
    </citation>
    <scope>NUCLEOTIDE SEQUENCE</scope>
    <source>
        <strain evidence="10">NK1-22</strain>
    </source>
</reference>
<evidence type="ECO:0000256" key="2">
    <source>
        <dbReference type="ARBA" id="ARBA00022603"/>
    </source>
</evidence>
<dbReference type="InterPro" id="IPR029063">
    <property type="entry name" value="SAM-dependent_MTases_sf"/>
</dbReference>